<protein>
    <submittedName>
        <fullName evidence="2">Uncharacterized protein</fullName>
    </submittedName>
</protein>
<reference evidence="2" key="1">
    <citation type="submission" date="2020-05" db="EMBL/GenBank/DDBJ databases">
        <title>Mycena genomes resolve the evolution of fungal bioluminescence.</title>
        <authorList>
            <person name="Tsai I.J."/>
        </authorList>
    </citation>
    <scope>NUCLEOTIDE SEQUENCE</scope>
    <source>
        <strain evidence="2">160909Yilan</strain>
    </source>
</reference>
<dbReference type="EMBL" id="JACAZH010000005">
    <property type="protein sequence ID" value="KAF7367771.1"/>
    <property type="molecule type" value="Genomic_DNA"/>
</dbReference>
<evidence type="ECO:0000313" key="3">
    <source>
        <dbReference type="Proteomes" id="UP000623467"/>
    </source>
</evidence>
<dbReference type="Proteomes" id="UP000623467">
    <property type="component" value="Unassembled WGS sequence"/>
</dbReference>
<feature type="region of interest" description="Disordered" evidence="1">
    <location>
        <begin position="157"/>
        <end position="177"/>
    </location>
</feature>
<evidence type="ECO:0000256" key="1">
    <source>
        <dbReference type="SAM" id="MobiDB-lite"/>
    </source>
</evidence>
<evidence type="ECO:0000313" key="2">
    <source>
        <dbReference type="EMBL" id="KAF7367771.1"/>
    </source>
</evidence>
<comment type="caution">
    <text evidence="2">The sequence shown here is derived from an EMBL/GenBank/DDBJ whole genome shotgun (WGS) entry which is preliminary data.</text>
</comment>
<name>A0A8H6YZS6_9AGAR</name>
<gene>
    <name evidence="2" type="ORF">MSAN_00841200</name>
</gene>
<organism evidence="2 3">
    <name type="scientific">Mycena sanguinolenta</name>
    <dbReference type="NCBI Taxonomy" id="230812"/>
    <lineage>
        <taxon>Eukaryota</taxon>
        <taxon>Fungi</taxon>
        <taxon>Dikarya</taxon>
        <taxon>Basidiomycota</taxon>
        <taxon>Agaricomycotina</taxon>
        <taxon>Agaricomycetes</taxon>
        <taxon>Agaricomycetidae</taxon>
        <taxon>Agaricales</taxon>
        <taxon>Marasmiineae</taxon>
        <taxon>Mycenaceae</taxon>
        <taxon>Mycena</taxon>
    </lineage>
</organism>
<keyword evidence="3" id="KW-1185">Reference proteome</keyword>
<feature type="compositionally biased region" description="Polar residues" evidence="1">
    <location>
        <begin position="164"/>
        <end position="177"/>
    </location>
</feature>
<accession>A0A8H6YZS6</accession>
<sequence>MATSNRPSSAATGWKTEMNNALARLRTKSIPGIDAATDDLEQALSMAQAMYDWDTPAGMQAISAYENLTVKVKRLESLAHSEDYDMNPECGGRLVKALEEIAEGIEQDTLRKAFLNTMESTSLAKYDSTLDALIQDIKASFPLSRSPISGLICDQADARKGRSSKTTTKSDPTAKSYNNLKKPRVFHTFW</sequence>
<dbReference type="AlphaFoldDB" id="A0A8H6YZS6"/>
<proteinExistence type="predicted"/>